<dbReference type="SUPFAM" id="SSF48403">
    <property type="entry name" value="Ankyrin repeat"/>
    <property type="match status" value="1"/>
</dbReference>
<dbReference type="PANTHER" id="PTHR24171:SF8">
    <property type="entry name" value="BRCA1-ASSOCIATED RING DOMAIN PROTEIN 1"/>
    <property type="match status" value="1"/>
</dbReference>
<dbReference type="GO" id="GO:0004842">
    <property type="term" value="F:ubiquitin-protein transferase activity"/>
    <property type="evidence" value="ECO:0007669"/>
    <property type="project" value="TreeGrafter"/>
</dbReference>
<proteinExistence type="predicted"/>
<evidence type="ECO:0000256" key="5">
    <source>
        <dbReference type="SAM" id="SignalP"/>
    </source>
</evidence>
<keyword evidence="2 3" id="KW-0040">ANK repeat</keyword>
<gene>
    <name evidence="7" type="primary">LOC111442259</name>
</gene>
<keyword evidence="6" id="KW-1185">Reference proteome</keyword>
<dbReference type="Pfam" id="PF12796">
    <property type="entry name" value="Ank_2"/>
    <property type="match status" value="2"/>
</dbReference>
<dbReference type="PRINTS" id="PR01415">
    <property type="entry name" value="ANKYRIN"/>
</dbReference>
<dbReference type="KEGG" id="cmos:111442259"/>
<feature type="repeat" description="ANK" evidence="3">
    <location>
        <begin position="138"/>
        <end position="170"/>
    </location>
</feature>
<dbReference type="InterPro" id="IPR002110">
    <property type="entry name" value="Ankyrin_rpt"/>
</dbReference>
<sequence>MGLLLSELSVLSFSLSEAWIGRWDRKMGRSLRRRGATGGDDLLHAAARNGDLSSVISILASNPSSVNSRDKHSRTPLHLAAWSGQAEVINYLCKNKADVGAAAMDDMAAIHFASQKGHLEVVRTLISHGGSIKASTRKGMTPLHYAVQGSHLELVKYLAKKGASLSTKTKAGQTSLDLASNEEIRLFLDEHEKSSKKEELKEKGKAGTTQPQPTASVEDGAPIAKANETGNEDDSGVEQSKRPSNKYNQGIEQSKRKSDEAVGEEALSKPKKAKVALGHLLTSDDTQEDDENS</sequence>
<reference evidence="7" key="1">
    <citation type="submission" date="2025-08" db="UniProtKB">
        <authorList>
            <consortium name="RefSeq"/>
        </authorList>
    </citation>
    <scope>IDENTIFICATION</scope>
    <source>
        <tissue evidence="7">Young leaves</tissue>
    </source>
</reference>
<dbReference type="PROSITE" id="PS50297">
    <property type="entry name" value="ANK_REP_REGION"/>
    <property type="match status" value="4"/>
</dbReference>
<name>A0A6J1F5A2_CUCMO</name>
<feature type="repeat" description="ANK" evidence="3">
    <location>
        <begin position="38"/>
        <end position="71"/>
    </location>
</feature>
<dbReference type="Proteomes" id="UP000504609">
    <property type="component" value="Unplaced"/>
</dbReference>
<dbReference type="PROSITE" id="PS50088">
    <property type="entry name" value="ANK_REPEAT"/>
    <property type="match status" value="4"/>
</dbReference>
<feature type="repeat" description="ANK" evidence="3">
    <location>
        <begin position="105"/>
        <end position="137"/>
    </location>
</feature>
<dbReference type="SMART" id="SM00248">
    <property type="entry name" value="ANK"/>
    <property type="match status" value="4"/>
</dbReference>
<dbReference type="GO" id="GO:0085020">
    <property type="term" value="P:protein K6-linked ubiquitination"/>
    <property type="evidence" value="ECO:0007669"/>
    <property type="project" value="TreeGrafter"/>
</dbReference>
<evidence type="ECO:0000256" key="2">
    <source>
        <dbReference type="ARBA" id="ARBA00023043"/>
    </source>
</evidence>
<keyword evidence="1" id="KW-0677">Repeat</keyword>
<feature type="signal peptide" evidence="5">
    <location>
        <begin position="1"/>
        <end position="18"/>
    </location>
</feature>
<dbReference type="AlphaFoldDB" id="A0A6J1F5A2"/>
<feature type="region of interest" description="Disordered" evidence="4">
    <location>
        <begin position="189"/>
        <end position="293"/>
    </location>
</feature>
<dbReference type="Gene3D" id="1.25.40.20">
    <property type="entry name" value="Ankyrin repeat-containing domain"/>
    <property type="match status" value="1"/>
</dbReference>
<feature type="chain" id="PRO_5026857451" evidence="5">
    <location>
        <begin position="19"/>
        <end position="293"/>
    </location>
</feature>
<keyword evidence="5" id="KW-0732">Signal</keyword>
<dbReference type="GeneID" id="111442259"/>
<accession>A0A6J1F5A2</accession>
<evidence type="ECO:0000313" key="6">
    <source>
        <dbReference type="Proteomes" id="UP000504609"/>
    </source>
</evidence>
<evidence type="ECO:0000313" key="7">
    <source>
        <dbReference type="RefSeq" id="XP_022935347.1"/>
    </source>
</evidence>
<organism evidence="6 7">
    <name type="scientific">Cucurbita moschata</name>
    <name type="common">Winter crookneck squash</name>
    <name type="synonym">Cucurbita pepo var. moschata</name>
    <dbReference type="NCBI Taxonomy" id="3662"/>
    <lineage>
        <taxon>Eukaryota</taxon>
        <taxon>Viridiplantae</taxon>
        <taxon>Streptophyta</taxon>
        <taxon>Embryophyta</taxon>
        <taxon>Tracheophyta</taxon>
        <taxon>Spermatophyta</taxon>
        <taxon>Magnoliopsida</taxon>
        <taxon>eudicotyledons</taxon>
        <taxon>Gunneridae</taxon>
        <taxon>Pentapetalae</taxon>
        <taxon>rosids</taxon>
        <taxon>fabids</taxon>
        <taxon>Cucurbitales</taxon>
        <taxon>Cucurbitaceae</taxon>
        <taxon>Cucurbiteae</taxon>
        <taxon>Cucurbita</taxon>
    </lineage>
</organism>
<dbReference type="RefSeq" id="XP_022935347.1">
    <property type="nucleotide sequence ID" value="XM_023079579.1"/>
</dbReference>
<dbReference type="PANTHER" id="PTHR24171">
    <property type="entry name" value="ANKYRIN REPEAT DOMAIN-CONTAINING PROTEIN 39-RELATED"/>
    <property type="match status" value="1"/>
</dbReference>
<evidence type="ECO:0000256" key="4">
    <source>
        <dbReference type="SAM" id="MobiDB-lite"/>
    </source>
</evidence>
<evidence type="ECO:0000256" key="3">
    <source>
        <dbReference type="PROSITE-ProRule" id="PRU00023"/>
    </source>
</evidence>
<feature type="repeat" description="ANK" evidence="3">
    <location>
        <begin position="72"/>
        <end position="104"/>
    </location>
</feature>
<feature type="compositionally biased region" description="Basic and acidic residues" evidence="4">
    <location>
        <begin position="189"/>
        <end position="205"/>
    </location>
</feature>
<protein>
    <submittedName>
        <fullName evidence="7">Uncharacterized protein LOC111442259</fullName>
    </submittedName>
</protein>
<dbReference type="InterPro" id="IPR036770">
    <property type="entry name" value="Ankyrin_rpt-contain_sf"/>
</dbReference>
<evidence type="ECO:0000256" key="1">
    <source>
        <dbReference type="ARBA" id="ARBA00022737"/>
    </source>
</evidence>